<gene>
    <name evidence="3" type="ORF">C4544_04830</name>
</gene>
<dbReference type="InterPro" id="IPR000917">
    <property type="entry name" value="Sulfatase_N"/>
</dbReference>
<reference evidence="3 4" key="1">
    <citation type="journal article" date="2017" name="ISME J.">
        <title>Energy and carbon metabolisms in a deep terrestrial subsurface fluid microbial community.</title>
        <authorList>
            <person name="Momper L."/>
            <person name="Jungbluth S.P."/>
            <person name="Lee M.D."/>
            <person name="Amend J.P."/>
        </authorList>
    </citation>
    <scope>NUCLEOTIDE SEQUENCE [LARGE SCALE GENOMIC DNA]</scope>
    <source>
        <strain evidence="3">SURF_29</strain>
    </source>
</reference>
<dbReference type="Pfam" id="PF00884">
    <property type="entry name" value="Sulfatase"/>
    <property type="match status" value="1"/>
</dbReference>
<accession>A0A419DC12</accession>
<sequence length="658" mass="76839">MSAKKSLLITLRIFFVLFSFVFIRDAFYKWDGYSYYMTFRDFLPDLSLAFIFWTLLGVITSFIFWIVIYGFSKIILRYLKINLFEQLMLLCSIIIVAFILKKTFLDVSLSDVIGLSYYTFITLAGILVLIFCWLTRKLNYEKILLELNSRITLLFWFFILLLILAVPLSALNKQHVDLPPSAYPLHKTEREVIKGELADKKRPNIILVVMDALTARDMQVYGYHRLTTPFISEWAKDAFVFDRSYSTSNWTTPSTMSIMTGQRPWTHRIWHLAENQPVKDYKDSLPRVLKDYGYSVYGFVQNNYAHPRTLGIKDPFLINDDVKTFWISPTWLVDQSVKFYLKRPIVAKWIFIDNPLIVPFNVSLFRFPYYITSIRSEVVYDRFLENIPKATEKPFFAYIHVYPPHFPYMPPDSYIGKFGDVGLLNTAEKQIESNLIGMQYGAEKQKDVDILRKRYDEFILYSDQEFKIFLEKLEDKVNMSNTIIFLLSDHGECFSHGFVSHGEFDLYEPLVHVPLIIKTPWKDKGRIISMPVEQIDIAPTVLEFAGIQVPEWMEGRSLIPMLKGEMLEPKPVISMQLMKNRTIGNYPITKGTIAVWEGNYKLIKYLEENKSLLFDLGSDPDETDNISEKEPEITQRLLKIIGDELSDANNKITRSNMH</sequence>
<proteinExistence type="predicted"/>
<dbReference type="AlphaFoldDB" id="A0A419DC12"/>
<dbReference type="PANTHER" id="PTHR43751:SF3">
    <property type="entry name" value="SULFATASE N-TERMINAL DOMAIN-CONTAINING PROTEIN"/>
    <property type="match status" value="1"/>
</dbReference>
<dbReference type="Proteomes" id="UP000285655">
    <property type="component" value="Unassembled WGS sequence"/>
</dbReference>
<evidence type="ECO:0000313" key="3">
    <source>
        <dbReference type="EMBL" id="RJO60638.1"/>
    </source>
</evidence>
<keyword evidence="1" id="KW-1133">Transmembrane helix</keyword>
<keyword evidence="1" id="KW-0812">Transmembrane</keyword>
<dbReference type="CDD" id="cd16148">
    <property type="entry name" value="sulfatase_like"/>
    <property type="match status" value="1"/>
</dbReference>
<feature type="transmembrane region" description="Helical" evidence="1">
    <location>
        <begin position="83"/>
        <end position="100"/>
    </location>
</feature>
<feature type="transmembrane region" description="Helical" evidence="1">
    <location>
        <begin position="112"/>
        <end position="133"/>
    </location>
</feature>
<keyword evidence="1" id="KW-0472">Membrane</keyword>
<dbReference type="Gene3D" id="3.40.720.10">
    <property type="entry name" value="Alkaline Phosphatase, subunit A"/>
    <property type="match status" value="1"/>
</dbReference>
<dbReference type="PANTHER" id="PTHR43751">
    <property type="entry name" value="SULFATASE"/>
    <property type="match status" value="1"/>
</dbReference>
<protein>
    <recommendedName>
        <fullName evidence="2">Sulfatase N-terminal domain-containing protein</fullName>
    </recommendedName>
</protein>
<feature type="transmembrane region" description="Helical" evidence="1">
    <location>
        <begin position="7"/>
        <end position="27"/>
    </location>
</feature>
<dbReference type="InterPro" id="IPR052701">
    <property type="entry name" value="GAG_Ulvan_Degrading_Sulfatases"/>
</dbReference>
<dbReference type="InterPro" id="IPR017850">
    <property type="entry name" value="Alkaline_phosphatase_core_sf"/>
</dbReference>
<evidence type="ECO:0000313" key="4">
    <source>
        <dbReference type="Proteomes" id="UP000285655"/>
    </source>
</evidence>
<comment type="caution">
    <text evidence="3">The sequence shown here is derived from an EMBL/GenBank/DDBJ whole genome shotgun (WGS) entry which is preliminary data.</text>
</comment>
<feature type="transmembrane region" description="Helical" evidence="1">
    <location>
        <begin position="153"/>
        <end position="171"/>
    </location>
</feature>
<dbReference type="EMBL" id="QZJW01000043">
    <property type="protein sequence ID" value="RJO60638.1"/>
    <property type="molecule type" value="Genomic_DNA"/>
</dbReference>
<evidence type="ECO:0000256" key="1">
    <source>
        <dbReference type="SAM" id="Phobius"/>
    </source>
</evidence>
<feature type="transmembrane region" description="Helical" evidence="1">
    <location>
        <begin position="47"/>
        <end position="71"/>
    </location>
</feature>
<organism evidence="3 4">
    <name type="scientific">candidate division WS5 bacterium</name>
    <dbReference type="NCBI Taxonomy" id="2093353"/>
    <lineage>
        <taxon>Bacteria</taxon>
        <taxon>candidate division WS5</taxon>
    </lineage>
</organism>
<dbReference type="SUPFAM" id="SSF53649">
    <property type="entry name" value="Alkaline phosphatase-like"/>
    <property type="match status" value="1"/>
</dbReference>
<feature type="domain" description="Sulfatase N-terminal" evidence="2">
    <location>
        <begin position="203"/>
        <end position="547"/>
    </location>
</feature>
<name>A0A419DC12_9BACT</name>
<evidence type="ECO:0000259" key="2">
    <source>
        <dbReference type="Pfam" id="PF00884"/>
    </source>
</evidence>